<organism evidence="2 3">
    <name type="scientific">Orchesella dallaii</name>
    <dbReference type="NCBI Taxonomy" id="48710"/>
    <lineage>
        <taxon>Eukaryota</taxon>
        <taxon>Metazoa</taxon>
        <taxon>Ecdysozoa</taxon>
        <taxon>Arthropoda</taxon>
        <taxon>Hexapoda</taxon>
        <taxon>Collembola</taxon>
        <taxon>Entomobryomorpha</taxon>
        <taxon>Entomobryoidea</taxon>
        <taxon>Orchesellidae</taxon>
        <taxon>Orchesellinae</taxon>
        <taxon>Orchesella</taxon>
    </lineage>
</organism>
<sequence>MKMAGSQMAESSFSTSATFVEVEKKMKKHAIFPLRDGQLTKEDLVNGSPPPFSGHPINLLILTLEELQNLLISLYKEFYKKELPDIASSTMEAPPWWTAEITFDKMLKLKPGYCEKSHQDYLVKLARKFYISCGATALLEAEPDSSVTTKLNLDQQRYMSAIGLVLREFKDEPQVSFSSAPDPPVSPPEKYVGRAPPNQSRNSSLSLIQQFSFLPISSSLGQSLLAKFDDQKVEHVYPPPYEKHCEINSSSATGDPIQKYRLRRRAVPEHYPVVTKKKIIKDGRNARPYVFGKSKYKRIRYHRELLEVTGTSTSTPLLSSPHTSTNNDEIVVDPPNVAAPSGSDLMRTFGCGAVSLVDFLKDPGSENFAERMATGTWTSALEEP</sequence>
<evidence type="ECO:0000313" key="2">
    <source>
        <dbReference type="EMBL" id="CAL8085695.1"/>
    </source>
</evidence>
<keyword evidence="3" id="KW-1185">Reference proteome</keyword>
<gene>
    <name evidence="2" type="ORF">ODALV1_LOCUS6196</name>
</gene>
<dbReference type="EMBL" id="CAXLJM020000019">
    <property type="protein sequence ID" value="CAL8085695.1"/>
    <property type="molecule type" value="Genomic_DNA"/>
</dbReference>
<accession>A0ABP1Q4L5</accession>
<dbReference type="Proteomes" id="UP001642540">
    <property type="component" value="Unassembled WGS sequence"/>
</dbReference>
<evidence type="ECO:0000256" key="1">
    <source>
        <dbReference type="SAM" id="MobiDB-lite"/>
    </source>
</evidence>
<feature type="region of interest" description="Disordered" evidence="1">
    <location>
        <begin position="174"/>
        <end position="201"/>
    </location>
</feature>
<protein>
    <submittedName>
        <fullName evidence="2">Uncharacterized protein</fullName>
    </submittedName>
</protein>
<evidence type="ECO:0000313" key="3">
    <source>
        <dbReference type="Proteomes" id="UP001642540"/>
    </source>
</evidence>
<feature type="compositionally biased region" description="Low complexity" evidence="1">
    <location>
        <begin position="312"/>
        <end position="325"/>
    </location>
</feature>
<feature type="region of interest" description="Disordered" evidence="1">
    <location>
        <begin position="312"/>
        <end position="333"/>
    </location>
</feature>
<proteinExistence type="predicted"/>
<reference evidence="2 3" key="1">
    <citation type="submission" date="2024-08" db="EMBL/GenBank/DDBJ databases">
        <authorList>
            <person name="Cucini C."/>
            <person name="Frati F."/>
        </authorList>
    </citation>
    <scope>NUCLEOTIDE SEQUENCE [LARGE SCALE GENOMIC DNA]</scope>
</reference>
<name>A0ABP1Q4L5_9HEXA</name>
<comment type="caution">
    <text evidence="2">The sequence shown here is derived from an EMBL/GenBank/DDBJ whole genome shotgun (WGS) entry which is preliminary data.</text>
</comment>